<proteinExistence type="predicted"/>
<feature type="transmembrane region" description="Helical" evidence="9">
    <location>
        <begin position="60"/>
        <end position="78"/>
    </location>
</feature>
<evidence type="ECO:0000256" key="9">
    <source>
        <dbReference type="SAM" id="Phobius"/>
    </source>
</evidence>
<dbReference type="SUPFAM" id="SSF55874">
    <property type="entry name" value="ATPase domain of HSP90 chaperone/DNA topoisomerase II/histidine kinase"/>
    <property type="match status" value="1"/>
</dbReference>
<comment type="catalytic activity">
    <reaction evidence="1">
        <text>ATP + protein L-histidine = ADP + protein N-phospho-L-histidine.</text>
        <dbReference type="EC" id="2.7.13.3"/>
    </reaction>
</comment>
<dbReference type="GO" id="GO:0005524">
    <property type="term" value="F:ATP binding"/>
    <property type="evidence" value="ECO:0007669"/>
    <property type="project" value="UniProtKB-KW"/>
</dbReference>
<feature type="transmembrane region" description="Helical" evidence="9">
    <location>
        <begin position="34"/>
        <end position="53"/>
    </location>
</feature>
<dbReference type="Gene3D" id="1.20.5.1930">
    <property type="match status" value="1"/>
</dbReference>
<evidence type="ECO:0000256" key="6">
    <source>
        <dbReference type="ARBA" id="ARBA00022777"/>
    </source>
</evidence>
<dbReference type="Pfam" id="PF07730">
    <property type="entry name" value="HisKA_3"/>
    <property type="match status" value="1"/>
</dbReference>
<keyword evidence="4" id="KW-0808">Transferase</keyword>
<reference evidence="12" key="1">
    <citation type="journal article" date="2014" name="Int. J. Syst. Evol. Microbiol.">
        <title>Complete genome sequence of Corynebacterium casei LMG S-19264T (=DSM 44701T), isolated from a smear-ripened cheese.</title>
        <authorList>
            <consortium name="US DOE Joint Genome Institute (JGI-PGF)"/>
            <person name="Walter F."/>
            <person name="Albersmeier A."/>
            <person name="Kalinowski J."/>
            <person name="Ruckert C."/>
        </authorList>
    </citation>
    <scope>NUCLEOTIDE SEQUENCE</scope>
    <source>
        <strain evidence="12">VKM Ac-1321</strain>
    </source>
</reference>
<dbReference type="InterPro" id="IPR003594">
    <property type="entry name" value="HATPase_dom"/>
</dbReference>
<keyword evidence="8" id="KW-0902">Two-component regulatory system</keyword>
<dbReference type="GO" id="GO:0000155">
    <property type="term" value="F:phosphorelay sensor kinase activity"/>
    <property type="evidence" value="ECO:0007669"/>
    <property type="project" value="InterPro"/>
</dbReference>
<dbReference type="CDD" id="cd16917">
    <property type="entry name" value="HATPase_UhpB-NarQ-NarX-like"/>
    <property type="match status" value="1"/>
</dbReference>
<evidence type="ECO:0000256" key="2">
    <source>
        <dbReference type="ARBA" id="ARBA00012438"/>
    </source>
</evidence>
<dbReference type="EMBL" id="BSFP01000027">
    <property type="protein sequence ID" value="GLL02920.1"/>
    <property type="molecule type" value="Genomic_DNA"/>
</dbReference>
<feature type="domain" description="Histidine kinase/HSP90-like ATPase" evidence="10">
    <location>
        <begin position="302"/>
        <end position="393"/>
    </location>
</feature>
<organism evidence="12 13">
    <name type="scientific">Dactylosporangium matsuzakiense</name>
    <dbReference type="NCBI Taxonomy" id="53360"/>
    <lineage>
        <taxon>Bacteria</taxon>
        <taxon>Bacillati</taxon>
        <taxon>Actinomycetota</taxon>
        <taxon>Actinomycetes</taxon>
        <taxon>Micromonosporales</taxon>
        <taxon>Micromonosporaceae</taxon>
        <taxon>Dactylosporangium</taxon>
    </lineage>
</organism>
<dbReference type="RefSeq" id="WP_261962889.1">
    <property type="nucleotide sequence ID" value="NZ_BAAAXA010000003.1"/>
</dbReference>
<dbReference type="GO" id="GO:0016020">
    <property type="term" value="C:membrane"/>
    <property type="evidence" value="ECO:0007669"/>
    <property type="project" value="InterPro"/>
</dbReference>
<evidence type="ECO:0000259" key="10">
    <source>
        <dbReference type="Pfam" id="PF02518"/>
    </source>
</evidence>
<evidence type="ECO:0000256" key="7">
    <source>
        <dbReference type="ARBA" id="ARBA00022840"/>
    </source>
</evidence>
<keyword evidence="5" id="KW-0547">Nucleotide-binding</keyword>
<dbReference type="Proteomes" id="UP001143480">
    <property type="component" value="Unassembled WGS sequence"/>
</dbReference>
<feature type="domain" description="Signal transduction histidine kinase subgroup 3 dimerisation and phosphoacceptor" evidence="11">
    <location>
        <begin position="188"/>
        <end position="251"/>
    </location>
</feature>
<dbReference type="PANTHER" id="PTHR24421">
    <property type="entry name" value="NITRATE/NITRITE SENSOR PROTEIN NARX-RELATED"/>
    <property type="match status" value="1"/>
</dbReference>
<keyword evidence="3" id="KW-0597">Phosphoprotein</keyword>
<evidence type="ECO:0000256" key="5">
    <source>
        <dbReference type="ARBA" id="ARBA00022741"/>
    </source>
</evidence>
<gene>
    <name evidence="12" type="ORF">GCM10017581_046620</name>
</gene>
<dbReference type="EC" id="2.7.13.3" evidence="2"/>
<evidence type="ECO:0000313" key="13">
    <source>
        <dbReference type="Proteomes" id="UP001143480"/>
    </source>
</evidence>
<reference evidence="12" key="2">
    <citation type="submission" date="2023-01" db="EMBL/GenBank/DDBJ databases">
        <authorList>
            <person name="Sun Q."/>
            <person name="Evtushenko L."/>
        </authorList>
    </citation>
    <scope>NUCLEOTIDE SEQUENCE</scope>
    <source>
        <strain evidence="12">VKM Ac-1321</strain>
    </source>
</reference>
<comment type="caution">
    <text evidence="12">The sequence shown here is derived from an EMBL/GenBank/DDBJ whole genome shotgun (WGS) entry which is preliminary data.</text>
</comment>
<dbReference type="AlphaFoldDB" id="A0A9W6NME1"/>
<evidence type="ECO:0000256" key="8">
    <source>
        <dbReference type="ARBA" id="ARBA00023012"/>
    </source>
</evidence>
<feature type="transmembrane region" description="Helical" evidence="9">
    <location>
        <begin position="115"/>
        <end position="132"/>
    </location>
</feature>
<keyword evidence="7" id="KW-0067">ATP-binding</keyword>
<keyword evidence="6" id="KW-0418">Kinase</keyword>
<name>A0A9W6NME1_9ACTN</name>
<protein>
    <recommendedName>
        <fullName evidence="2">histidine kinase</fullName>
        <ecNumber evidence="2">2.7.13.3</ecNumber>
    </recommendedName>
</protein>
<dbReference type="Pfam" id="PF02518">
    <property type="entry name" value="HATPase_c"/>
    <property type="match status" value="1"/>
</dbReference>
<dbReference type="InterPro" id="IPR036890">
    <property type="entry name" value="HATPase_C_sf"/>
</dbReference>
<dbReference type="InterPro" id="IPR011712">
    <property type="entry name" value="Sig_transdc_His_kin_sub3_dim/P"/>
</dbReference>
<feature type="transmembrane region" description="Helical" evidence="9">
    <location>
        <begin position="90"/>
        <end position="108"/>
    </location>
</feature>
<evidence type="ECO:0000256" key="1">
    <source>
        <dbReference type="ARBA" id="ARBA00000085"/>
    </source>
</evidence>
<sequence>MTFTWRPRDIAADIAVVALPAVLSAGVALDSALLRPYGGVAFAALVVVALSLLARRRAPLAVAWVSVVVTVIPAVAPAALVNDAAPANPVLWWAPTVPFAAYSVLAYADRRVHAWIAALALAAAPLLFSVAVGERFGIAYRTALFTGGFAVFGMYVYTRRRLTQGLVERAERAERERHLLAEQARAEERARMAAEMHDVITHRVSLMVVQAGALSVATADEATRAAADELRAIGCQALEELRDAVHLLRSASAKPSDTVAEASADPPVPDLTALIAESESVGIAVELVEEGRAGLAAPVVSRTAYRVVQEALTNVRKHAPGATVRLSVRYAAQGVRLTVHNSPRTREVDDMLTAAGSGSGLLGLRERVELVNGTLRAESDGEGGFVVEAQLPTSGPAAQR</sequence>
<feature type="transmembrane region" description="Helical" evidence="9">
    <location>
        <begin position="138"/>
        <end position="157"/>
    </location>
</feature>
<keyword evidence="9" id="KW-1133">Transmembrane helix</keyword>
<dbReference type="PANTHER" id="PTHR24421:SF10">
    <property type="entry name" value="NITRATE_NITRITE SENSOR PROTEIN NARQ"/>
    <property type="match status" value="1"/>
</dbReference>
<accession>A0A9W6NME1</accession>
<evidence type="ECO:0000256" key="3">
    <source>
        <dbReference type="ARBA" id="ARBA00022553"/>
    </source>
</evidence>
<dbReference type="InterPro" id="IPR050482">
    <property type="entry name" value="Sensor_HK_TwoCompSys"/>
</dbReference>
<dbReference type="GO" id="GO:0046983">
    <property type="term" value="F:protein dimerization activity"/>
    <property type="evidence" value="ECO:0007669"/>
    <property type="project" value="InterPro"/>
</dbReference>
<keyword evidence="13" id="KW-1185">Reference proteome</keyword>
<keyword evidence="9" id="KW-0472">Membrane</keyword>
<keyword evidence="9" id="KW-0812">Transmembrane</keyword>
<evidence type="ECO:0000256" key="4">
    <source>
        <dbReference type="ARBA" id="ARBA00022679"/>
    </source>
</evidence>
<evidence type="ECO:0000313" key="12">
    <source>
        <dbReference type="EMBL" id="GLL02920.1"/>
    </source>
</evidence>
<dbReference type="Gene3D" id="3.30.565.10">
    <property type="entry name" value="Histidine kinase-like ATPase, C-terminal domain"/>
    <property type="match status" value="1"/>
</dbReference>
<evidence type="ECO:0000259" key="11">
    <source>
        <dbReference type="Pfam" id="PF07730"/>
    </source>
</evidence>